<feature type="domain" description="Aminoglycoside phosphotransferase" evidence="1">
    <location>
        <begin position="21"/>
        <end position="137"/>
    </location>
</feature>
<reference evidence="2" key="1">
    <citation type="journal article" date="2015" name="Nature">
        <title>Complex archaea that bridge the gap between prokaryotes and eukaryotes.</title>
        <authorList>
            <person name="Spang A."/>
            <person name="Saw J.H."/>
            <person name="Jorgensen S.L."/>
            <person name="Zaremba-Niedzwiedzka K."/>
            <person name="Martijn J."/>
            <person name="Lind A.E."/>
            <person name="van Eijk R."/>
            <person name="Schleper C."/>
            <person name="Guy L."/>
            <person name="Ettema T.J."/>
        </authorList>
    </citation>
    <scope>NUCLEOTIDE SEQUENCE</scope>
</reference>
<proteinExistence type="predicted"/>
<feature type="non-terminal residue" evidence="2">
    <location>
        <position position="1"/>
    </location>
</feature>
<dbReference type="InterPro" id="IPR011009">
    <property type="entry name" value="Kinase-like_dom_sf"/>
</dbReference>
<dbReference type="Gene3D" id="3.90.1200.10">
    <property type="match status" value="1"/>
</dbReference>
<dbReference type="EMBL" id="LAZR01051691">
    <property type="protein sequence ID" value="KKK84620.1"/>
    <property type="molecule type" value="Genomic_DNA"/>
</dbReference>
<protein>
    <recommendedName>
        <fullName evidence="1">Aminoglycoside phosphotransferase domain-containing protein</fullName>
    </recommendedName>
</protein>
<gene>
    <name evidence="2" type="ORF">LCGC14_2781510</name>
</gene>
<dbReference type="AlphaFoldDB" id="A0A0F8ZF90"/>
<organism evidence="2">
    <name type="scientific">marine sediment metagenome</name>
    <dbReference type="NCBI Taxonomy" id="412755"/>
    <lineage>
        <taxon>unclassified sequences</taxon>
        <taxon>metagenomes</taxon>
        <taxon>ecological metagenomes</taxon>
    </lineage>
</organism>
<evidence type="ECO:0000259" key="1">
    <source>
        <dbReference type="Pfam" id="PF01636"/>
    </source>
</evidence>
<evidence type="ECO:0000313" key="2">
    <source>
        <dbReference type="EMBL" id="KKK84620.1"/>
    </source>
</evidence>
<comment type="caution">
    <text evidence="2">The sequence shown here is derived from an EMBL/GenBank/DDBJ whole genome shotgun (WGS) entry which is preliminary data.</text>
</comment>
<name>A0A0F8ZF90_9ZZZZ</name>
<dbReference type="InterPro" id="IPR002575">
    <property type="entry name" value="Aminoglycoside_PTrfase"/>
</dbReference>
<accession>A0A0F8ZF90</accession>
<dbReference type="SUPFAM" id="SSF56112">
    <property type="entry name" value="Protein kinase-like (PK-like)"/>
    <property type="match status" value="1"/>
</dbReference>
<dbReference type="Pfam" id="PF01636">
    <property type="entry name" value="APH"/>
    <property type="match status" value="1"/>
</dbReference>
<sequence length="239" mass="27575">LQKVVNEAKDLKEIIFCYQSVIRLLIKLSITGEEDFDPAWTHQTPTYDKRLILENECRYFVEAFLNGYLKWDTSFIDLQDDFFLIAENALASPLNGFMHRDMQSRNIMIKNSRFYFIDFQGGRFGPIQYDLASLLIDPYVDLPYPVRIDLLDYAIEKLSSILLIEKKKFCVCFDYCAISRNLQILGAFGYLSRVKKKTHFKQYIPAAVKTLKQLLQKSGDGLLSGLKTVVEKIPKGGIT</sequence>